<dbReference type="SUPFAM" id="SSF52540">
    <property type="entry name" value="P-loop containing nucleoside triphosphate hydrolases"/>
    <property type="match status" value="1"/>
</dbReference>
<name>A0AAD5RT61_9PEZI</name>
<keyword evidence="2" id="KW-0378">Hydrolase</keyword>
<evidence type="ECO:0000313" key="4">
    <source>
        <dbReference type="EMBL" id="KAJ2902744.1"/>
    </source>
</evidence>
<dbReference type="GO" id="GO:0006281">
    <property type="term" value="P:DNA repair"/>
    <property type="evidence" value="ECO:0007669"/>
    <property type="project" value="TreeGrafter"/>
</dbReference>
<evidence type="ECO:0008006" key="6">
    <source>
        <dbReference type="Google" id="ProtNLM"/>
    </source>
</evidence>
<evidence type="ECO:0000256" key="1">
    <source>
        <dbReference type="ARBA" id="ARBA00022741"/>
    </source>
</evidence>
<dbReference type="InterPro" id="IPR049730">
    <property type="entry name" value="SNF2/RAD54-like_C"/>
</dbReference>
<dbReference type="InterPro" id="IPR027417">
    <property type="entry name" value="P-loop_NTPase"/>
</dbReference>
<dbReference type="GO" id="GO:0008094">
    <property type="term" value="F:ATP-dependent activity, acting on DNA"/>
    <property type="evidence" value="ECO:0007669"/>
    <property type="project" value="TreeGrafter"/>
</dbReference>
<evidence type="ECO:0000256" key="3">
    <source>
        <dbReference type="ARBA" id="ARBA00022840"/>
    </source>
</evidence>
<comment type="caution">
    <text evidence="4">The sequence shown here is derived from an EMBL/GenBank/DDBJ whole genome shotgun (WGS) entry which is preliminary data.</text>
</comment>
<keyword evidence="1" id="KW-0547">Nucleotide-binding</keyword>
<dbReference type="Gene3D" id="3.40.50.300">
    <property type="entry name" value="P-loop containing nucleotide triphosphate hydrolases"/>
    <property type="match status" value="1"/>
</dbReference>
<evidence type="ECO:0000313" key="5">
    <source>
        <dbReference type="Proteomes" id="UP001201980"/>
    </source>
</evidence>
<dbReference type="PANTHER" id="PTHR45626">
    <property type="entry name" value="TRANSCRIPTION TERMINATION FACTOR 2-RELATED"/>
    <property type="match status" value="1"/>
</dbReference>
<dbReference type="EMBL" id="JAKWBI020000103">
    <property type="protein sequence ID" value="KAJ2902744.1"/>
    <property type="molecule type" value="Genomic_DNA"/>
</dbReference>
<gene>
    <name evidence="4" type="ORF">MKZ38_000170</name>
</gene>
<keyword evidence="5" id="KW-1185">Reference proteome</keyword>
<dbReference type="GO" id="GO:0005634">
    <property type="term" value="C:nucleus"/>
    <property type="evidence" value="ECO:0007669"/>
    <property type="project" value="TreeGrafter"/>
</dbReference>
<protein>
    <recommendedName>
        <fullName evidence="6">Helicase C-terminal domain-containing protein</fullName>
    </recommendedName>
</protein>
<accession>A0AAD5RT61</accession>
<organism evidence="4 5">
    <name type="scientific">Zalerion maritima</name>
    <dbReference type="NCBI Taxonomy" id="339359"/>
    <lineage>
        <taxon>Eukaryota</taxon>
        <taxon>Fungi</taxon>
        <taxon>Dikarya</taxon>
        <taxon>Ascomycota</taxon>
        <taxon>Pezizomycotina</taxon>
        <taxon>Sordariomycetes</taxon>
        <taxon>Lulworthiomycetidae</taxon>
        <taxon>Lulworthiales</taxon>
        <taxon>Lulworthiaceae</taxon>
        <taxon>Zalerion</taxon>
    </lineage>
</organism>
<sequence>MNRLLGCSSRGMVQWCHVYSARQRGTWRQGLPGVSEIPHLEAMGEIDFVPSSQKKGPSLWCISSRCKTRTSSKMVLINCIWDSDLEFKSIGEDVVLGACQDFLGVGFSIPSSANYLHLLDPHWNPMVESQAVDRVHRIGQTRDVTMIRYMAKDTIETGKVELGGRN</sequence>
<dbReference type="CDD" id="cd18793">
    <property type="entry name" value="SF2_C_SNF"/>
    <property type="match status" value="1"/>
</dbReference>
<keyword evidence="3" id="KW-0067">ATP-binding</keyword>
<dbReference type="Proteomes" id="UP001201980">
    <property type="component" value="Unassembled WGS sequence"/>
</dbReference>
<dbReference type="InterPro" id="IPR050628">
    <property type="entry name" value="SNF2_RAD54_helicase_TF"/>
</dbReference>
<dbReference type="AlphaFoldDB" id="A0AAD5RT61"/>
<dbReference type="GO" id="GO:0005524">
    <property type="term" value="F:ATP binding"/>
    <property type="evidence" value="ECO:0007669"/>
    <property type="project" value="UniProtKB-KW"/>
</dbReference>
<evidence type="ECO:0000256" key="2">
    <source>
        <dbReference type="ARBA" id="ARBA00022801"/>
    </source>
</evidence>
<dbReference type="GO" id="GO:0016787">
    <property type="term" value="F:hydrolase activity"/>
    <property type="evidence" value="ECO:0007669"/>
    <property type="project" value="UniProtKB-KW"/>
</dbReference>
<reference evidence="4" key="1">
    <citation type="submission" date="2022-07" db="EMBL/GenBank/DDBJ databases">
        <title>Draft genome sequence of Zalerion maritima ATCC 34329, a (micro)plastics degrading marine fungus.</title>
        <authorList>
            <person name="Paco A."/>
            <person name="Goncalves M.F.M."/>
            <person name="Rocha-Santos T.A.P."/>
            <person name="Alves A."/>
        </authorList>
    </citation>
    <scope>NUCLEOTIDE SEQUENCE</scope>
    <source>
        <strain evidence="4">ATCC 34329</strain>
    </source>
</reference>
<proteinExistence type="predicted"/>